<sequence>MSRSDWPMSAPGGVAYEEEWIADLQAGRGMTPELMQMDGDLEAAEARSADSMDDAIADELKSTTDVQEVCVRNPEAQTGATSATARDIEGKSSSTPPIVEGLSVAEDCSVGGRSPSLLRGLKPDSSWIRPVSLDLGPDVGESSTDDVGTDGFSQSAPCSAVVAPTFAPFAPPDPNPLDISQYQSEHAKSRSPSGGVTLYGVTESDSSDVTMADEPCPALINEKTQETFHSVLTEMSPATSPPRHLENKVMDTQRTTIDANLTTTEFKKNQTSAMQDKQNVKDLSPKPSCSNANDSNPKPSHIEGKTNTSPRSVEPGGEAKPRIEMGVRQYFFREKIPWSPGKVQKMREGINKTGHLILEGESEEEGGTGQETLAESDRGLDSPKGNLLQSQPSGLSQSQSCVELGYTLGSGSEDCVAVTESAGSSEFISLYKK</sequence>
<feature type="region of interest" description="Disordered" evidence="1">
    <location>
        <begin position="355"/>
        <end position="398"/>
    </location>
</feature>
<feature type="compositionally biased region" description="Polar residues" evidence="1">
    <location>
        <begin position="252"/>
        <end position="277"/>
    </location>
</feature>
<dbReference type="Proteomes" id="UP000271974">
    <property type="component" value="Unassembled WGS sequence"/>
</dbReference>
<evidence type="ECO:0000313" key="3">
    <source>
        <dbReference type="Proteomes" id="UP000271974"/>
    </source>
</evidence>
<dbReference type="EMBL" id="RQTK01000498">
    <property type="protein sequence ID" value="RUS78627.1"/>
    <property type="molecule type" value="Genomic_DNA"/>
</dbReference>
<feature type="non-terminal residue" evidence="2">
    <location>
        <position position="433"/>
    </location>
</feature>
<keyword evidence="3" id="KW-1185">Reference proteome</keyword>
<name>A0A3S1BZ11_ELYCH</name>
<feature type="compositionally biased region" description="Polar residues" evidence="1">
    <location>
        <begin position="178"/>
        <end position="194"/>
    </location>
</feature>
<protein>
    <submittedName>
        <fullName evidence="2">Uncharacterized protein</fullName>
    </submittedName>
</protein>
<proteinExistence type="predicted"/>
<evidence type="ECO:0000256" key="1">
    <source>
        <dbReference type="SAM" id="MobiDB-lite"/>
    </source>
</evidence>
<feature type="compositionally biased region" description="Low complexity" evidence="1">
    <location>
        <begin position="387"/>
        <end position="398"/>
    </location>
</feature>
<feature type="region of interest" description="Disordered" evidence="1">
    <location>
        <begin position="167"/>
        <end position="213"/>
    </location>
</feature>
<feature type="compositionally biased region" description="Polar residues" evidence="1">
    <location>
        <begin position="287"/>
        <end position="298"/>
    </location>
</feature>
<feature type="region of interest" description="Disordered" evidence="1">
    <location>
        <begin position="234"/>
        <end position="325"/>
    </location>
</feature>
<feature type="compositionally biased region" description="Polar residues" evidence="1">
    <location>
        <begin position="75"/>
        <end position="84"/>
    </location>
</feature>
<evidence type="ECO:0000313" key="2">
    <source>
        <dbReference type="EMBL" id="RUS78627.1"/>
    </source>
</evidence>
<feature type="region of interest" description="Disordered" evidence="1">
    <location>
        <begin position="136"/>
        <end position="155"/>
    </location>
</feature>
<reference evidence="2 3" key="1">
    <citation type="submission" date="2019-01" db="EMBL/GenBank/DDBJ databases">
        <title>A draft genome assembly of the solar-powered sea slug Elysia chlorotica.</title>
        <authorList>
            <person name="Cai H."/>
            <person name="Li Q."/>
            <person name="Fang X."/>
            <person name="Li J."/>
            <person name="Curtis N.E."/>
            <person name="Altenburger A."/>
            <person name="Shibata T."/>
            <person name="Feng M."/>
            <person name="Maeda T."/>
            <person name="Schwartz J.A."/>
            <person name="Shigenobu S."/>
            <person name="Lundholm N."/>
            <person name="Nishiyama T."/>
            <person name="Yang H."/>
            <person name="Hasebe M."/>
            <person name="Li S."/>
            <person name="Pierce S.K."/>
            <person name="Wang J."/>
        </authorList>
    </citation>
    <scope>NUCLEOTIDE SEQUENCE [LARGE SCALE GENOMIC DNA]</scope>
    <source>
        <strain evidence="2">EC2010</strain>
        <tissue evidence="2">Whole organism of an adult</tissue>
    </source>
</reference>
<accession>A0A3S1BZ11</accession>
<organism evidence="2 3">
    <name type="scientific">Elysia chlorotica</name>
    <name type="common">Eastern emerald elysia</name>
    <name type="synonym">Sea slug</name>
    <dbReference type="NCBI Taxonomy" id="188477"/>
    <lineage>
        <taxon>Eukaryota</taxon>
        <taxon>Metazoa</taxon>
        <taxon>Spiralia</taxon>
        <taxon>Lophotrochozoa</taxon>
        <taxon>Mollusca</taxon>
        <taxon>Gastropoda</taxon>
        <taxon>Heterobranchia</taxon>
        <taxon>Euthyneura</taxon>
        <taxon>Panpulmonata</taxon>
        <taxon>Sacoglossa</taxon>
        <taxon>Placobranchoidea</taxon>
        <taxon>Plakobranchidae</taxon>
        <taxon>Elysia</taxon>
    </lineage>
</organism>
<dbReference type="AlphaFoldDB" id="A0A3S1BZ11"/>
<comment type="caution">
    <text evidence="2">The sequence shown here is derived from an EMBL/GenBank/DDBJ whole genome shotgun (WGS) entry which is preliminary data.</text>
</comment>
<feature type="region of interest" description="Disordered" evidence="1">
    <location>
        <begin position="71"/>
        <end position="100"/>
    </location>
</feature>
<gene>
    <name evidence="2" type="ORF">EGW08_013597</name>
</gene>